<comment type="catalytic activity">
    <reaction evidence="10">
        <text>a 1,2-diacyl-sn-glycero-3-phospho-L-serine(in) = a 1,2-diacyl-sn-glycero-3-phospho-L-serine(out)</text>
        <dbReference type="Rhea" id="RHEA:38663"/>
        <dbReference type="ChEBI" id="CHEBI:57262"/>
    </reaction>
</comment>
<evidence type="ECO:0000256" key="12">
    <source>
        <dbReference type="SAM" id="MobiDB-lite"/>
    </source>
</evidence>
<evidence type="ECO:0000256" key="3">
    <source>
        <dbReference type="ARBA" id="ARBA00009714"/>
    </source>
</evidence>
<evidence type="ECO:0000256" key="9">
    <source>
        <dbReference type="ARBA" id="ARBA00023136"/>
    </source>
</evidence>
<gene>
    <name evidence="13" type="ORF">RJ641_019323</name>
</gene>
<dbReference type="GO" id="GO:0061723">
    <property type="term" value="P:glycophagy"/>
    <property type="evidence" value="ECO:0007669"/>
    <property type="project" value="TreeGrafter"/>
</dbReference>
<evidence type="ECO:0000313" key="14">
    <source>
        <dbReference type="Proteomes" id="UP001370490"/>
    </source>
</evidence>
<proteinExistence type="inferred from homology"/>
<evidence type="ECO:0000256" key="11">
    <source>
        <dbReference type="ARBA" id="ARBA00024615"/>
    </source>
</evidence>
<comment type="similarity">
    <text evidence="3">Belongs to the ATG2 family.</text>
</comment>
<dbReference type="GO" id="GO:0005789">
    <property type="term" value="C:endoplasmic reticulum membrane"/>
    <property type="evidence" value="ECO:0007669"/>
    <property type="project" value="UniProtKB-SubCell"/>
</dbReference>
<dbReference type="GO" id="GO:0034045">
    <property type="term" value="C:phagophore assembly site membrane"/>
    <property type="evidence" value="ECO:0007669"/>
    <property type="project" value="UniProtKB-SubCell"/>
</dbReference>
<dbReference type="GO" id="GO:0032266">
    <property type="term" value="F:phosphatidylinositol-3-phosphate binding"/>
    <property type="evidence" value="ECO:0007669"/>
    <property type="project" value="TreeGrafter"/>
</dbReference>
<dbReference type="PANTHER" id="PTHR13190">
    <property type="entry name" value="AUTOPHAGY-RELATED 2, ISOFORM A"/>
    <property type="match status" value="1"/>
</dbReference>
<dbReference type="Proteomes" id="UP001370490">
    <property type="component" value="Unassembled WGS sequence"/>
</dbReference>
<keyword evidence="7" id="KW-0072">Autophagy</keyword>
<evidence type="ECO:0000256" key="8">
    <source>
        <dbReference type="ARBA" id="ARBA00023055"/>
    </source>
</evidence>
<sequence>MFGWNIARLAEVMVSKWFIRRACKFLLKKKLGKFILGDIDLDQLNVQLINGTIQLSNLALNVDYVNQKFGASAAVIVKEGSIGSLLIKMPWNGKGCEVVVDELELVLAPCAGNKKQAPEETSVPHQDGKNYNSQGMGKLEHEVVDQSALSTSLEVHEGVKTIAKMVKRLLSSFHVLVKKLLVAFDPCLEKNESKSRIDRALVLRIAEIEGGTCTSEDDGNPQNFLGICQLTNFVKLQGAIFELLKMDGIDDQTRVAFDPGTTSGGCISACTSNVTTPILMGERGGFSGTLKLSIPWRNGSLDMRKVDADVYIDPMELKVSPNSIQWLLYLSDLFRISGEDGHMLQCQSPALGTISFSNDKLNRIDSAASEFYSSVEAESGTDALLPGSQFISDWVPLSKDGDQRDGEEPDFGTSIDQFFECLDEMRSSQSALGNSGMWNWTYSVFSTITAASNLASGSLHISAEQQHVETNFKSTIAGISVLFSLNDEDTRPAHDLKNEKINICSSVHYLTAECQHILLVLEVCHRETKFEATVEHIEVADHFSPALMDFDLHGRCPQVCDQNLSILNLQADVQGALPLCVISPKDPDTAISPGLVDPDSSFSVLDSTPSRTTDTVVAKDDIVRVTLLKTSGTSHLRFISSSSYLDGNLIVQPSFVLKLPPFILWVNFHLISMVLDLSKDIEKSHEVNVTMNDFSSRTTNDEHIGEVKRSASTYVATVAPKQSLKGNIFVPIARVILCFPFDNFQVGNYLFWNQFIALDFSSPSVSNNELNQDTSLIQYSSFQKSHSSTNSCAVHLNVGNLDIYLITSASDDNSGANPLQRRKFFAEHILSILNGIGCFSVISMHWQDGSVTGPQIANTAKLLATSEDLRSRKKLEGKGYVFATFSMVEDIDSTRQEMVQSSAFLIHVRLSPVTINLGASQYRTFLRLLKQAADDLSHFTSDSPQIGEDDLVSQTSIVVECDSVEVLASLDAVEENKGSIQQELAGSWHHLKLKILKLEMLSVSNIGGLKDANFLWIAHGEGKLWGSITGAPGQELLLISCSNSTMRRGDGEGSNALSSRFAGSDIIHMWDPESCHSFTSITIRCGTIVGIGGRLDWFGSIFSFFSMPSSESEKATDKNSEEGNFGRSESGGSSFILNLVDIGLSYEPFAKNSVVHEGSESEFDAMQEKEEKYEEHISALLSASSFSLSNMTKVNCSEIGYKIRLQDLGLLICAASGPESGLGTYSVEHLRKLGYVKVAGLGLLEAILKTNCNDGLLWEIESCESHIFVDTCHDTTSALMRLAAQFQRLFAPDVEESIVHLQTRWNNVQRAQRGNDINDETIVFSSDYEPSTSQVLISDAEAKNSQRPFGLMDEICEDAFHLDANTSGQSQSCGSLLNASFEGSPLGEACNFQKESPEILSDELCSSGPVPEIGFDSNQSSSFQKGCPPELIEGYCWAEPRSLSELSVSSQLLSDILSHKPENTSHGDIGRKYSGWYNEDSLRIVENHISDVNEQNGPEQSAGFHVSSDRRRPDNCKKAKGRAVFKNMNVRWRMYAGSDWLDLGNALHATCTARRDTTSCLELELSEMDFQYDIFADGDVCVSKLSLSIQDFHLYDNSRDAPWKLVLGLYHSRNHPRGSSSKAFKLDLEAVRPDPSTPLEEYRLCIALLPMLLHLHQGQLDFLISFFGGKSLPMDQSSHVPLDLEEPKVLVTRDGCYGGRSIAEEALLPYFQASGLYSVYKFDIWPLLVRVDYSPSHVDLAALRGGKYVELVNLIPWKGVELQLKHVHAVGIYGWRSVCETIVGEWLEDISQNQIHKLLRGLPTIRSIVAVGSGAAKLVSLPIKNYKKDRRLLKGMQRGTIAFLRSISLEAVGLGVHLAAGAHEILLQAEYIMTSIPPSVPWHAQSRVRTNVRSNQPKSAKQGIRLACESLSDGLGKSASALVRTPLKTYRRGDGAGSALVTAVKAAPVAAIAPASATARAVRYTLLGVRNSLDPEHKKESMEKYLGPSQPWEHS</sequence>
<reference evidence="13 14" key="1">
    <citation type="submission" date="2023-12" db="EMBL/GenBank/DDBJ databases">
        <title>A high-quality genome assembly for Dillenia turbinata (Dilleniales).</title>
        <authorList>
            <person name="Chanderbali A."/>
        </authorList>
    </citation>
    <scope>NUCLEOTIDE SEQUENCE [LARGE SCALE GENOMIC DNA]</scope>
    <source>
        <strain evidence="13">LSX21</strain>
        <tissue evidence="13">Leaf</tissue>
    </source>
</reference>
<evidence type="ECO:0000256" key="7">
    <source>
        <dbReference type="ARBA" id="ARBA00023006"/>
    </source>
</evidence>
<dbReference type="GO" id="GO:0006869">
    <property type="term" value="P:lipid transport"/>
    <property type="evidence" value="ECO:0007669"/>
    <property type="project" value="UniProtKB-KW"/>
</dbReference>
<keyword evidence="9" id="KW-0472">Membrane</keyword>
<dbReference type="GO" id="GO:0061709">
    <property type="term" value="P:reticulophagy"/>
    <property type="evidence" value="ECO:0007669"/>
    <property type="project" value="TreeGrafter"/>
</dbReference>
<feature type="region of interest" description="Disordered" evidence="12">
    <location>
        <begin position="1975"/>
        <end position="1995"/>
    </location>
</feature>
<evidence type="ECO:0000256" key="5">
    <source>
        <dbReference type="ARBA" id="ARBA00022448"/>
    </source>
</evidence>
<comment type="catalytic activity">
    <reaction evidence="11">
        <text>a 1,2-diacyl-sn-glycero-3-phosphoethanolamine(in) = a 1,2-diacyl-sn-glycero-3-phosphoethanolamine(out)</text>
        <dbReference type="Rhea" id="RHEA:38895"/>
        <dbReference type="ChEBI" id="CHEBI:64612"/>
    </reaction>
</comment>
<dbReference type="PANTHER" id="PTHR13190:SF1">
    <property type="entry name" value="AUTOPHAGY-RELATED 2, ISOFORM A"/>
    <property type="match status" value="1"/>
</dbReference>
<evidence type="ECO:0000256" key="1">
    <source>
        <dbReference type="ARBA" id="ARBA00004406"/>
    </source>
</evidence>
<dbReference type="EMBL" id="JBAMMX010000024">
    <property type="protein sequence ID" value="KAK6916462.1"/>
    <property type="molecule type" value="Genomic_DNA"/>
</dbReference>
<comment type="caution">
    <text evidence="13">The sequence shown here is derived from an EMBL/GenBank/DDBJ whole genome shotgun (WGS) entry which is preliminary data.</text>
</comment>
<organism evidence="13 14">
    <name type="scientific">Dillenia turbinata</name>
    <dbReference type="NCBI Taxonomy" id="194707"/>
    <lineage>
        <taxon>Eukaryota</taxon>
        <taxon>Viridiplantae</taxon>
        <taxon>Streptophyta</taxon>
        <taxon>Embryophyta</taxon>
        <taxon>Tracheophyta</taxon>
        <taxon>Spermatophyta</taxon>
        <taxon>Magnoliopsida</taxon>
        <taxon>eudicotyledons</taxon>
        <taxon>Gunneridae</taxon>
        <taxon>Pentapetalae</taxon>
        <taxon>Dilleniales</taxon>
        <taxon>Dilleniaceae</taxon>
        <taxon>Dillenia</taxon>
    </lineage>
</organism>
<dbReference type="GO" id="GO:0043495">
    <property type="term" value="F:protein-membrane adaptor activity"/>
    <property type="evidence" value="ECO:0007669"/>
    <property type="project" value="TreeGrafter"/>
</dbReference>
<evidence type="ECO:0000256" key="6">
    <source>
        <dbReference type="ARBA" id="ARBA00022824"/>
    </source>
</evidence>
<keyword evidence="6" id="KW-0256">Endoplasmic reticulum</keyword>
<evidence type="ECO:0000313" key="13">
    <source>
        <dbReference type="EMBL" id="KAK6916462.1"/>
    </source>
</evidence>
<comment type="subcellular location">
    <subcellularLocation>
        <location evidence="1">Endoplasmic reticulum membrane</location>
        <topology evidence="1">Peripheral membrane protein</topology>
    </subcellularLocation>
    <subcellularLocation>
        <location evidence="2">Preautophagosomal structure membrane</location>
        <topology evidence="2">Peripheral membrane protein</topology>
    </subcellularLocation>
</comment>
<dbReference type="GO" id="GO:0000422">
    <property type="term" value="P:autophagy of mitochondrion"/>
    <property type="evidence" value="ECO:0007669"/>
    <property type="project" value="TreeGrafter"/>
</dbReference>
<dbReference type="GO" id="GO:0000045">
    <property type="term" value="P:autophagosome assembly"/>
    <property type="evidence" value="ECO:0007669"/>
    <property type="project" value="TreeGrafter"/>
</dbReference>
<keyword evidence="5" id="KW-0813">Transport</keyword>
<dbReference type="Pfam" id="PF13329">
    <property type="entry name" value="ATG2_CAD"/>
    <property type="match status" value="2"/>
</dbReference>
<dbReference type="GO" id="GO:0061908">
    <property type="term" value="C:phagophore"/>
    <property type="evidence" value="ECO:0007669"/>
    <property type="project" value="TreeGrafter"/>
</dbReference>
<evidence type="ECO:0000256" key="2">
    <source>
        <dbReference type="ARBA" id="ARBA00004623"/>
    </source>
</evidence>
<dbReference type="GO" id="GO:0034727">
    <property type="term" value="P:piecemeal microautophagy of the nucleus"/>
    <property type="evidence" value="ECO:0007669"/>
    <property type="project" value="TreeGrafter"/>
</dbReference>
<evidence type="ECO:0000256" key="4">
    <source>
        <dbReference type="ARBA" id="ARBA00018070"/>
    </source>
</evidence>
<dbReference type="InterPro" id="IPR026849">
    <property type="entry name" value="ATG2"/>
</dbReference>
<accession>A0AAN8UTH5</accession>
<name>A0AAN8UTH5_9MAGN</name>
<feature type="region of interest" description="Disordered" evidence="12">
    <location>
        <begin position="1493"/>
        <end position="1513"/>
    </location>
</feature>
<evidence type="ECO:0000256" key="10">
    <source>
        <dbReference type="ARBA" id="ARBA00024479"/>
    </source>
</evidence>
<protein>
    <recommendedName>
        <fullName evidence="4">Autophagy-related protein 2</fullName>
    </recommendedName>
</protein>
<keyword evidence="14" id="KW-1185">Reference proteome</keyword>
<keyword evidence="8" id="KW-0445">Lipid transport</keyword>